<proteinExistence type="predicted"/>
<gene>
    <name evidence="1" type="primary">WBGene00274676</name>
</gene>
<reference evidence="1" key="2">
    <citation type="submission" date="2022-06" db="UniProtKB">
        <authorList>
            <consortium name="EnsemblMetazoa"/>
        </authorList>
    </citation>
    <scope>IDENTIFICATION</scope>
    <source>
        <strain evidence="1">PS312</strain>
    </source>
</reference>
<sequence>MLIGNESQRQKQLQLMLRSILYPMLYSLLPPRSERLVQDLKPKLCSMIQPAQCTMPTKSAIECRDRYANQEKSVK</sequence>
<evidence type="ECO:0000313" key="1">
    <source>
        <dbReference type="EnsemblMetazoa" id="PPA36307.1"/>
    </source>
</evidence>
<evidence type="ECO:0000313" key="2">
    <source>
        <dbReference type="Proteomes" id="UP000005239"/>
    </source>
</evidence>
<reference evidence="2" key="1">
    <citation type="journal article" date="2008" name="Nat. Genet.">
        <title>The Pristionchus pacificus genome provides a unique perspective on nematode lifestyle and parasitism.</title>
        <authorList>
            <person name="Dieterich C."/>
            <person name="Clifton S.W."/>
            <person name="Schuster L.N."/>
            <person name="Chinwalla A."/>
            <person name="Delehaunty K."/>
            <person name="Dinkelacker I."/>
            <person name="Fulton L."/>
            <person name="Fulton R."/>
            <person name="Godfrey J."/>
            <person name="Minx P."/>
            <person name="Mitreva M."/>
            <person name="Roeseler W."/>
            <person name="Tian H."/>
            <person name="Witte H."/>
            <person name="Yang S.P."/>
            <person name="Wilson R.K."/>
            <person name="Sommer R.J."/>
        </authorList>
    </citation>
    <scope>NUCLEOTIDE SEQUENCE [LARGE SCALE GENOMIC DNA]</scope>
    <source>
        <strain evidence="2">PS312</strain>
    </source>
</reference>
<dbReference type="Proteomes" id="UP000005239">
    <property type="component" value="Unassembled WGS sequence"/>
</dbReference>
<accession>A0A2A6CVU4</accession>
<dbReference type="EnsemblMetazoa" id="PPA36307.1">
    <property type="protein sequence ID" value="PPA36307.1"/>
    <property type="gene ID" value="WBGene00274676"/>
</dbReference>
<dbReference type="AlphaFoldDB" id="A0A2A6CVU4"/>
<organism evidence="1 2">
    <name type="scientific">Pristionchus pacificus</name>
    <name type="common">Parasitic nematode worm</name>
    <dbReference type="NCBI Taxonomy" id="54126"/>
    <lineage>
        <taxon>Eukaryota</taxon>
        <taxon>Metazoa</taxon>
        <taxon>Ecdysozoa</taxon>
        <taxon>Nematoda</taxon>
        <taxon>Chromadorea</taxon>
        <taxon>Rhabditida</taxon>
        <taxon>Rhabditina</taxon>
        <taxon>Diplogasteromorpha</taxon>
        <taxon>Diplogasteroidea</taxon>
        <taxon>Neodiplogasteridae</taxon>
        <taxon>Pristionchus</taxon>
    </lineage>
</organism>
<keyword evidence="2" id="KW-1185">Reference proteome</keyword>
<protein>
    <submittedName>
        <fullName evidence="1">Uncharacterized protein</fullName>
    </submittedName>
</protein>
<name>A0A2A6CVU4_PRIPA</name>
<accession>A0A8R1YVB8</accession>